<dbReference type="Proteomes" id="UP001516472">
    <property type="component" value="Unassembled WGS sequence"/>
</dbReference>
<gene>
    <name evidence="4" type="ORF">G4177_37020</name>
</gene>
<dbReference type="InterPro" id="IPR023213">
    <property type="entry name" value="CAT-like_dom_sf"/>
</dbReference>
<evidence type="ECO:0000256" key="1">
    <source>
        <dbReference type="ARBA" id="ARBA00022450"/>
    </source>
</evidence>
<dbReference type="PANTHER" id="PTHR45527">
    <property type="entry name" value="NONRIBOSOMAL PEPTIDE SYNTHETASE"/>
    <property type="match status" value="1"/>
</dbReference>
<dbReference type="Gene3D" id="1.10.1200.10">
    <property type="entry name" value="ACP-like"/>
    <property type="match status" value="1"/>
</dbReference>
<dbReference type="Pfam" id="PF13193">
    <property type="entry name" value="AMP-binding_C"/>
    <property type="match status" value="1"/>
</dbReference>
<dbReference type="Pfam" id="PF00501">
    <property type="entry name" value="AMP-binding"/>
    <property type="match status" value="1"/>
</dbReference>
<comment type="caution">
    <text evidence="4">The sequence shown here is derived from an EMBL/GenBank/DDBJ whole genome shotgun (WGS) entry which is preliminary data.</text>
</comment>
<evidence type="ECO:0000313" key="4">
    <source>
        <dbReference type="EMBL" id="MBE4753757.1"/>
    </source>
</evidence>
<evidence type="ECO:0000313" key="5">
    <source>
        <dbReference type="Proteomes" id="UP001516472"/>
    </source>
</evidence>
<sequence length="1013" mass="109153">GDNRLVPIGKPFANVRMYVLDGALKPVPSGVASELYIGGEGVTRGYCHRPELTAERFVPNPYGPPGSRLYRSGDRARHLSDGNIEFLGRADTQVKLRGFRVELGEIESVLGKHPAVRTAVVLLREEPRRLIAYVVAPEGTEVVGLRDFLRERLPEYMVPAAFVVLEALPLTPNGKVDRKALPTPDGAQEAGQHVAPRTPTEELLAQVWAQVLGVARVGAEDNFFDLGGHSLLATQAMSRVRSAFGVELPLRALFEASTVAKLALRVEAAQRAGQEAQVPKLVAVDRAASDLPLSFAQQRLWFLDQLQPGSASYNMATAVKLSGRLDVPALQRTFAELVRRHEALRTTFETRDSQPVQVIAPHVVSALEVIALAGRTASEQAAEVNRFAREETTRPFDLSRGPLFRVKLARLSDTEHVLVLVMHHIVSDGWSMDVLVREVGALYSAYAAGRASPLPELEVQYADYAAWQRGWLRGDVLQGQLGWWRQQLEGAPHALELPTDRPRPATQSFRGARTGIQLPRAIEEGVAALARQEGATPFMVLLTAWQVLLARYSGQQDISVGTPIAGRNRTELEGLIGFFVNTLVLRTKLEDGASFRQALRQVRETTLGAYAHQEVPFEKLVEELKPERDLSRSPLFQVMFTLQNTPGGAGEALPGGLVLSPVETEGTTAKFDLSLGMAETGRGLAASLEYNTDLYDAETAQRLLGHLGMLLGAITKNADASVWELPLLEAEERQQVLKHFAGTPARKHEGPETLHALFAVQAAKTPDAVAVVHEGAALTYAQVEARANQLARHLRTLGVGEESRVGVCVERSAEMVVALLGVLKAGAAYVPLDATYPKDRLAYMLEGTGAPVVVTQAGLEDVLPEFTGQRVRLDADASVLAAYSEATVVLTSAAEQLAYVLYTSGSTGRPKGVAVTHASAVAFLKWATGTFKAEQLKGVLAATSLNFDLSVFEVFAPLVSGGTVVVAENALALAGLKEAGRVTLLNTVPSAVAELVRSGGIPATVQTVNLAGE</sequence>
<dbReference type="SUPFAM" id="SSF52777">
    <property type="entry name" value="CoA-dependent acyltransferases"/>
    <property type="match status" value="2"/>
</dbReference>
<dbReference type="InterPro" id="IPR042099">
    <property type="entry name" value="ANL_N_sf"/>
</dbReference>
<dbReference type="Pfam" id="PF00550">
    <property type="entry name" value="PP-binding"/>
    <property type="match status" value="1"/>
</dbReference>
<organism evidence="4 5">
    <name type="scientific">Corallococcus soli</name>
    <dbReference type="NCBI Taxonomy" id="2710757"/>
    <lineage>
        <taxon>Bacteria</taxon>
        <taxon>Pseudomonadati</taxon>
        <taxon>Myxococcota</taxon>
        <taxon>Myxococcia</taxon>
        <taxon>Myxococcales</taxon>
        <taxon>Cystobacterineae</taxon>
        <taxon>Myxococcaceae</taxon>
        <taxon>Corallococcus</taxon>
    </lineage>
</organism>
<name>A0ABR9Q189_9BACT</name>
<dbReference type="PROSITE" id="PS50075">
    <property type="entry name" value="CARRIER"/>
    <property type="match status" value="1"/>
</dbReference>
<keyword evidence="5" id="KW-1185">Reference proteome</keyword>
<keyword evidence="1" id="KW-0596">Phosphopantetheine</keyword>
<accession>A0ABR9Q189</accession>
<dbReference type="SUPFAM" id="SSF47336">
    <property type="entry name" value="ACP-like"/>
    <property type="match status" value="1"/>
</dbReference>
<feature type="non-terminal residue" evidence="4">
    <location>
        <position position="1013"/>
    </location>
</feature>
<keyword evidence="2" id="KW-0597">Phosphoprotein</keyword>
<dbReference type="InterPro" id="IPR025110">
    <property type="entry name" value="AMP-bd_C"/>
</dbReference>
<dbReference type="Gene3D" id="3.30.559.30">
    <property type="entry name" value="Nonribosomal peptide synthetase, condensation domain"/>
    <property type="match status" value="1"/>
</dbReference>
<dbReference type="InterPro" id="IPR020806">
    <property type="entry name" value="PKS_PP-bd"/>
</dbReference>
<dbReference type="InterPro" id="IPR020845">
    <property type="entry name" value="AMP-binding_CS"/>
</dbReference>
<dbReference type="InterPro" id="IPR009081">
    <property type="entry name" value="PP-bd_ACP"/>
</dbReference>
<dbReference type="Gene3D" id="3.30.559.10">
    <property type="entry name" value="Chloramphenicol acetyltransferase-like domain"/>
    <property type="match status" value="1"/>
</dbReference>
<protein>
    <submittedName>
        <fullName evidence="4">AMP-binding protein</fullName>
    </submittedName>
</protein>
<dbReference type="Gene3D" id="3.40.50.12780">
    <property type="entry name" value="N-terminal domain of ligase-like"/>
    <property type="match status" value="1"/>
</dbReference>
<reference evidence="4 5" key="1">
    <citation type="submission" date="2020-02" db="EMBL/GenBank/DDBJ databases">
        <authorList>
            <person name="Babadi Z.K."/>
            <person name="Risdian C."/>
            <person name="Ebrahimipour G.H."/>
            <person name="Wink J."/>
        </authorList>
    </citation>
    <scope>NUCLEOTIDE SEQUENCE [LARGE SCALE GENOMIC DNA]</scope>
    <source>
        <strain evidence="4 5">ZKHCc1 1396</strain>
    </source>
</reference>
<dbReference type="Pfam" id="PF00668">
    <property type="entry name" value="Condensation"/>
    <property type="match status" value="1"/>
</dbReference>
<feature type="domain" description="Carrier" evidence="3">
    <location>
        <begin position="195"/>
        <end position="270"/>
    </location>
</feature>
<proteinExistence type="predicted"/>
<dbReference type="InterPro" id="IPR036736">
    <property type="entry name" value="ACP-like_sf"/>
</dbReference>
<dbReference type="SMART" id="SM00823">
    <property type="entry name" value="PKS_PP"/>
    <property type="match status" value="1"/>
</dbReference>
<dbReference type="PROSITE" id="PS00455">
    <property type="entry name" value="AMP_BINDING"/>
    <property type="match status" value="1"/>
</dbReference>
<evidence type="ECO:0000259" key="3">
    <source>
        <dbReference type="PROSITE" id="PS50075"/>
    </source>
</evidence>
<evidence type="ECO:0000256" key="2">
    <source>
        <dbReference type="ARBA" id="ARBA00022553"/>
    </source>
</evidence>
<dbReference type="Gene3D" id="3.30.300.30">
    <property type="match status" value="1"/>
</dbReference>
<dbReference type="InterPro" id="IPR000873">
    <property type="entry name" value="AMP-dep_synth/lig_dom"/>
</dbReference>
<dbReference type="Gene3D" id="3.40.50.980">
    <property type="match status" value="2"/>
</dbReference>
<dbReference type="EMBL" id="JAAIYO010000034">
    <property type="protein sequence ID" value="MBE4753757.1"/>
    <property type="molecule type" value="Genomic_DNA"/>
</dbReference>
<dbReference type="SUPFAM" id="SSF56801">
    <property type="entry name" value="Acetyl-CoA synthetase-like"/>
    <property type="match status" value="2"/>
</dbReference>
<dbReference type="InterPro" id="IPR001242">
    <property type="entry name" value="Condensation_dom"/>
</dbReference>
<feature type="non-terminal residue" evidence="4">
    <location>
        <position position="1"/>
    </location>
</feature>
<dbReference type="CDD" id="cd19531">
    <property type="entry name" value="LCL_NRPS-like"/>
    <property type="match status" value="1"/>
</dbReference>
<dbReference type="InterPro" id="IPR045851">
    <property type="entry name" value="AMP-bd_C_sf"/>
</dbReference>
<dbReference type="PANTHER" id="PTHR45527:SF1">
    <property type="entry name" value="FATTY ACID SYNTHASE"/>
    <property type="match status" value="1"/>
</dbReference>